<feature type="region of interest" description="Disordered" evidence="5">
    <location>
        <begin position="123"/>
        <end position="161"/>
    </location>
</feature>
<dbReference type="GO" id="GO:0043409">
    <property type="term" value="P:negative regulation of MAPK cascade"/>
    <property type="evidence" value="ECO:0007669"/>
    <property type="project" value="TreeGrafter"/>
</dbReference>
<dbReference type="PANTHER" id="PTHR10159:SF519">
    <property type="entry name" value="DUAL SPECIFICITY PROTEIN PHOSPHATASE MPK3"/>
    <property type="match status" value="1"/>
</dbReference>
<name>A0AAN7SUU9_9EURO</name>
<gene>
    <name evidence="7" type="ORF">LTR05_007297</name>
</gene>
<feature type="compositionally biased region" description="Basic and acidic residues" evidence="5">
    <location>
        <begin position="330"/>
        <end position="348"/>
    </location>
</feature>
<dbReference type="InterPro" id="IPR016130">
    <property type="entry name" value="Tyr_Pase_AS"/>
</dbReference>
<evidence type="ECO:0000256" key="5">
    <source>
        <dbReference type="SAM" id="MobiDB-lite"/>
    </source>
</evidence>
<keyword evidence="4" id="KW-0904">Protein phosphatase</keyword>
<dbReference type="Gene3D" id="3.90.190.10">
    <property type="entry name" value="Protein tyrosine phosphatase superfamily"/>
    <property type="match status" value="2"/>
</dbReference>
<dbReference type="GO" id="GO:0005737">
    <property type="term" value="C:cytoplasm"/>
    <property type="evidence" value="ECO:0007669"/>
    <property type="project" value="TreeGrafter"/>
</dbReference>
<evidence type="ECO:0000313" key="8">
    <source>
        <dbReference type="Proteomes" id="UP001309876"/>
    </source>
</evidence>
<protein>
    <recommendedName>
        <fullName evidence="2">protein-tyrosine-phosphatase</fullName>
        <ecNumber evidence="2">3.1.3.48</ecNumber>
    </recommendedName>
</protein>
<evidence type="ECO:0000259" key="6">
    <source>
        <dbReference type="PROSITE" id="PS50056"/>
    </source>
</evidence>
<dbReference type="InterPro" id="IPR000387">
    <property type="entry name" value="Tyr_Pase_dom"/>
</dbReference>
<keyword evidence="3" id="KW-0378">Hydrolase</keyword>
<feature type="region of interest" description="Disordered" evidence="5">
    <location>
        <begin position="322"/>
        <end position="348"/>
    </location>
</feature>
<evidence type="ECO:0000313" key="7">
    <source>
        <dbReference type="EMBL" id="KAK5082154.1"/>
    </source>
</evidence>
<dbReference type="GO" id="GO:0004725">
    <property type="term" value="F:protein tyrosine phosphatase activity"/>
    <property type="evidence" value="ECO:0007669"/>
    <property type="project" value="UniProtKB-EC"/>
</dbReference>
<proteinExistence type="inferred from homology"/>
<feature type="region of interest" description="Disordered" evidence="5">
    <location>
        <begin position="263"/>
        <end position="289"/>
    </location>
</feature>
<keyword evidence="8" id="KW-1185">Reference proteome</keyword>
<comment type="caution">
    <text evidence="7">The sequence shown here is derived from an EMBL/GenBank/DDBJ whole genome shotgun (WGS) entry which is preliminary data.</text>
</comment>
<dbReference type="EMBL" id="JAVRRJ010000008">
    <property type="protein sequence ID" value="KAK5082154.1"/>
    <property type="molecule type" value="Genomic_DNA"/>
</dbReference>
<organism evidence="7 8">
    <name type="scientific">Lithohypha guttulata</name>
    <dbReference type="NCBI Taxonomy" id="1690604"/>
    <lineage>
        <taxon>Eukaryota</taxon>
        <taxon>Fungi</taxon>
        <taxon>Dikarya</taxon>
        <taxon>Ascomycota</taxon>
        <taxon>Pezizomycotina</taxon>
        <taxon>Eurotiomycetes</taxon>
        <taxon>Chaetothyriomycetidae</taxon>
        <taxon>Chaetothyriales</taxon>
        <taxon>Trichomeriaceae</taxon>
        <taxon>Lithohypha</taxon>
    </lineage>
</organism>
<dbReference type="Proteomes" id="UP001309876">
    <property type="component" value="Unassembled WGS sequence"/>
</dbReference>
<dbReference type="CDD" id="cd14498">
    <property type="entry name" value="DSP"/>
    <property type="match status" value="1"/>
</dbReference>
<dbReference type="InterPro" id="IPR029021">
    <property type="entry name" value="Prot-tyrosine_phosphatase-like"/>
</dbReference>
<feature type="domain" description="Tyrosine specific protein phosphatases" evidence="6">
    <location>
        <begin position="236"/>
        <end position="289"/>
    </location>
</feature>
<dbReference type="SUPFAM" id="SSF52799">
    <property type="entry name" value="(Phosphotyrosine protein) phosphatases II"/>
    <property type="match status" value="1"/>
</dbReference>
<dbReference type="PROSITE" id="PS00383">
    <property type="entry name" value="TYR_PHOSPHATASE_1"/>
    <property type="match status" value="1"/>
</dbReference>
<dbReference type="InterPro" id="IPR000340">
    <property type="entry name" value="Dual-sp_phosphatase_cat-dom"/>
</dbReference>
<dbReference type="EC" id="3.1.3.48" evidence="2"/>
<reference evidence="7 8" key="1">
    <citation type="submission" date="2023-08" db="EMBL/GenBank/DDBJ databases">
        <title>Black Yeasts Isolated from many extreme environments.</title>
        <authorList>
            <person name="Coleine C."/>
            <person name="Stajich J.E."/>
            <person name="Selbmann L."/>
        </authorList>
    </citation>
    <scope>NUCLEOTIDE SEQUENCE [LARGE SCALE GENOMIC DNA]</scope>
    <source>
        <strain evidence="7 8">CCFEE 5910</strain>
    </source>
</reference>
<evidence type="ECO:0000256" key="1">
    <source>
        <dbReference type="ARBA" id="ARBA00008601"/>
    </source>
</evidence>
<accession>A0AAN7SUU9</accession>
<dbReference type="PROSITE" id="PS50056">
    <property type="entry name" value="TYR_PHOSPHATASE_2"/>
    <property type="match status" value="1"/>
</dbReference>
<evidence type="ECO:0000256" key="2">
    <source>
        <dbReference type="ARBA" id="ARBA00013064"/>
    </source>
</evidence>
<comment type="similarity">
    <text evidence="1">Belongs to the protein-tyrosine phosphatase family. Non-receptor class dual specificity subfamily.</text>
</comment>
<evidence type="ECO:0000256" key="3">
    <source>
        <dbReference type="ARBA" id="ARBA00022801"/>
    </source>
</evidence>
<evidence type="ECO:0000256" key="4">
    <source>
        <dbReference type="ARBA" id="ARBA00022912"/>
    </source>
</evidence>
<dbReference type="Pfam" id="PF00782">
    <property type="entry name" value="DSPc"/>
    <property type="match status" value="1"/>
</dbReference>
<sequence length="348" mass="38834">MKYINIGVFESSCFSAIERQTPHIPSEIIPGLYLGNALTAAAYLLGKIGRPDDKYPSIARMITVLPESYEGFPFPRFPRPLGRGKDIQRLVIEKQDLEDTNLLEGFDKAAQFIEEGVLEYERAMEREEPRPASRKSTGESLDDDKGKARASSPSTCPPVSACKVRTEQLPIRPRDNPLWASKLAPKSPIVVLKQPHHPVHSNLSKPINTTQTNQQMSSSHTRAQVSQTSRNQTGAVPVHCHGGISRSATIIVAYLLNYHTRLPKSDPYDADDDPKSRRKAKRSQEDSLDVSVRATQFVRSKRSTVLPNKGFRYQLSHYASTFGRSLTDPETGKVKDAESERAVTRALR</sequence>
<dbReference type="AlphaFoldDB" id="A0AAN7SUU9"/>
<dbReference type="PANTHER" id="PTHR10159">
    <property type="entry name" value="DUAL SPECIFICITY PROTEIN PHOSPHATASE"/>
    <property type="match status" value="1"/>
</dbReference>